<gene>
    <name evidence="1" type="ORF">CEXT_569971</name>
</gene>
<keyword evidence="2" id="KW-1185">Reference proteome</keyword>
<protein>
    <submittedName>
        <fullName evidence="1">Uncharacterized protein</fullName>
    </submittedName>
</protein>
<comment type="caution">
    <text evidence="1">The sequence shown here is derived from an EMBL/GenBank/DDBJ whole genome shotgun (WGS) entry which is preliminary data.</text>
</comment>
<evidence type="ECO:0000313" key="2">
    <source>
        <dbReference type="Proteomes" id="UP001054945"/>
    </source>
</evidence>
<organism evidence="1 2">
    <name type="scientific">Caerostris extrusa</name>
    <name type="common">Bark spider</name>
    <name type="synonym">Caerostris bankana</name>
    <dbReference type="NCBI Taxonomy" id="172846"/>
    <lineage>
        <taxon>Eukaryota</taxon>
        <taxon>Metazoa</taxon>
        <taxon>Ecdysozoa</taxon>
        <taxon>Arthropoda</taxon>
        <taxon>Chelicerata</taxon>
        <taxon>Arachnida</taxon>
        <taxon>Araneae</taxon>
        <taxon>Araneomorphae</taxon>
        <taxon>Entelegynae</taxon>
        <taxon>Araneoidea</taxon>
        <taxon>Araneidae</taxon>
        <taxon>Caerostris</taxon>
    </lineage>
</organism>
<name>A0AAV4XL08_CAEEX</name>
<reference evidence="1 2" key="1">
    <citation type="submission" date="2021-06" db="EMBL/GenBank/DDBJ databases">
        <title>Caerostris extrusa draft genome.</title>
        <authorList>
            <person name="Kono N."/>
            <person name="Arakawa K."/>
        </authorList>
    </citation>
    <scope>NUCLEOTIDE SEQUENCE [LARGE SCALE GENOMIC DNA]</scope>
</reference>
<dbReference type="AlphaFoldDB" id="A0AAV4XL08"/>
<dbReference type="EMBL" id="BPLR01000509">
    <property type="protein sequence ID" value="GIY95368.1"/>
    <property type="molecule type" value="Genomic_DNA"/>
</dbReference>
<dbReference type="Proteomes" id="UP001054945">
    <property type="component" value="Unassembled WGS sequence"/>
</dbReference>
<accession>A0AAV4XL08</accession>
<proteinExistence type="predicted"/>
<sequence>MTSNVLRVNVSGPLNSVRYTELPEQYYVRIRTEFFKELVVPRTPRSQRTHNERDNGSAKTLGLVKRKSDSYLADLFSNAAENAVIPFEWAGNINNVYNVTHTGCNVWTKGSSTDILVKQENTRLPLHCLHKTVHNGIVPQLPSVRVQ</sequence>
<evidence type="ECO:0000313" key="1">
    <source>
        <dbReference type="EMBL" id="GIY95368.1"/>
    </source>
</evidence>